<dbReference type="RefSeq" id="WP_061994228.1">
    <property type="nucleotide sequence ID" value="NZ_JAAGPU010000002.1"/>
</dbReference>
<feature type="domain" description="Ferritin-like diiron" evidence="7">
    <location>
        <begin position="3"/>
        <end position="134"/>
    </location>
</feature>
<comment type="cofactor">
    <cofactor evidence="1">
        <name>Fe(3+)</name>
        <dbReference type="ChEBI" id="CHEBI:29034"/>
    </cofactor>
</comment>
<feature type="domain" description="Rubredoxin-like" evidence="6">
    <location>
        <begin position="142"/>
        <end position="176"/>
    </location>
</feature>
<evidence type="ECO:0000256" key="5">
    <source>
        <dbReference type="ARBA" id="ARBA00023004"/>
    </source>
</evidence>
<dbReference type="Pfam" id="PF02915">
    <property type="entry name" value="Rubrerythrin"/>
    <property type="match status" value="1"/>
</dbReference>
<evidence type="ECO:0000256" key="3">
    <source>
        <dbReference type="ARBA" id="ARBA00022723"/>
    </source>
</evidence>
<evidence type="ECO:0000259" key="6">
    <source>
        <dbReference type="PROSITE" id="PS50903"/>
    </source>
</evidence>
<dbReference type="InterPro" id="IPR009078">
    <property type="entry name" value="Ferritin-like_SF"/>
</dbReference>
<dbReference type="AlphaFoldDB" id="A0A6M0H0P8"/>
<dbReference type="InterPro" id="IPR048574">
    <property type="entry name" value="RUBY_RBDX"/>
</dbReference>
<dbReference type="Pfam" id="PF21349">
    <property type="entry name" value="RUBY_RBDX"/>
    <property type="match status" value="1"/>
</dbReference>
<dbReference type="PANTHER" id="PTHR43865:SF1">
    <property type="entry name" value="RUBRERYTHRIN-RELATED"/>
    <property type="match status" value="1"/>
</dbReference>
<evidence type="ECO:0000256" key="2">
    <source>
        <dbReference type="ARBA" id="ARBA00022448"/>
    </source>
</evidence>
<reference evidence="8 9" key="1">
    <citation type="submission" date="2020-02" db="EMBL/GenBank/DDBJ databases">
        <title>Genome assembly of a novel Clostridium senegalense strain.</title>
        <authorList>
            <person name="Gupta T.B."/>
            <person name="Jauregui R."/>
            <person name="Maclean P."/>
            <person name="Nawarathana A."/>
            <person name="Brightwell G."/>
        </authorList>
    </citation>
    <scope>NUCLEOTIDE SEQUENCE [LARGE SCALE GENOMIC DNA]</scope>
    <source>
        <strain evidence="8 9">AGRFS4</strain>
    </source>
</reference>
<keyword evidence="5" id="KW-0408">Iron</keyword>
<keyword evidence="3" id="KW-0479">Metal-binding</keyword>
<dbReference type="InterPro" id="IPR003251">
    <property type="entry name" value="Rr_diiron-bd_dom"/>
</dbReference>
<dbReference type="InterPro" id="IPR024934">
    <property type="entry name" value="Rubredoxin-like_dom"/>
</dbReference>
<proteinExistence type="predicted"/>
<dbReference type="PROSITE" id="PS50905">
    <property type="entry name" value="FERRITIN_LIKE"/>
    <property type="match status" value="1"/>
</dbReference>
<dbReference type="SUPFAM" id="SSF47240">
    <property type="entry name" value="Ferritin-like"/>
    <property type="match status" value="1"/>
</dbReference>
<keyword evidence="4" id="KW-0249">Electron transport</keyword>
<dbReference type="SUPFAM" id="SSF57802">
    <property type="entry name" value="Rubredoxin-like"/>
    <property type="match status" value="1"/>
</dbReference>
<evidence type="ECO:0000313" key="9">
    <source>
        <dbReference type="Proteomes" id="UP000481872"/>
    </source>
</evidence>
<dbReference type="Proteomes" id="UP000481872">
    <property type="component" value="Unassembled WGS sequence"/>
</dbReference>
<dbReference type="PROSITE" id="PS50903">
    <property type="entry name" value="RUBREDOXIN_LIKE"/>
    <property type="match status" value="1"/>
</dbReference>
<keyword evidence="2" id="KW-0813">Transport</keyword>
<protein>
    <submittedName>
        <fullName evidence="8">Rubrerythrin family protein</fullName>
    </submittedName>
</protein>
<dbReference type="EMBL" id="JAAGPU010000002">
    <property type="protein sequence ID" value="NEU03663.1"/>
    <property type="molecule type" value="Genomic_DNA"/>
</dbReference>
<evidence type="ECO:0000256" key="4">
    <source>
        <dbReference type="ARBA" id="ARBA00022982"/>
    </source>
</evidence>
<dbReference type="PANTHER" id="PTHR43865">
    <property type="entry name" value="RUBRERYTHRIN-RELATED"/>
    <property type="match status" value="1"/>
</dbReference>
<dbReference type="InterPro" id="IPR012347">
    <property type="entry name" value="Ferritin-like"/>
</dbReference>
<evidence type="ECO:0000259" key="7">
    <source>
        <dbReference type="PROSITE" id="PS50905"/>
    </source>
</evidence>
<accession>A0A6M0H0P8</accession>
<gene>
    <name evidence="8" type="ORF">G3M99_02095</name>
</gene>
<evidence type="ECO:0000313" key="8">
    <source>
        <dbReference type="EMBL" id="NEU03663.1"/>
    </source>
</evidence>
<dbReference type="InterPro" id="IPR009040">
    <property type="entry name" value="Ferritin-like_diiron"/>
</dbReference>
<name>A0A6M0H0P8_9CLOT</name>
<dbReference type="Gene3D" id="1.20.1260.10">
    <property type="match status" value="1"/>
</dbReference>
<dbReference type="Gene3D" id="2.20.28.10">
    <property type="match status" value="1"/>
</dbReference>
<dbReference type="CDD" id="cd01041">
    <property type="entry name" value="Rubrerythrin"/>
    <property type="match status" value="1"/>
</dbReference>
<dbReference type="CDD" id="cd00729">
    <property type="entry name" value="rubredoxin_SM"/>
    <property type="match status" value="1"/>
</dbReference>
<organism evidence="8 9">
    <name type="scientific">Clostridium senegalense</name>
    <dbReference type="NCBI Taxonomy" id="1465809"/>
    <lineage>
        <taxon>Bacteria</taxon>
        <taxon>Bacillati</taxon>
        <taxon>Bacillota</taxon>
        <taxon>Clostridia</taxon>
        <taxon>Eubacteriales</taxon>
        <taxon>Clostridiaceae</taxon>
        <taxon>Clostridium</taxon>
    </lineage>
</organism>
<dbReference type="GO" id="GO:0005506">
    <property type="term" value="F:iron ion binding"/>
    <property type="evidence" value="ECO:0007669"/>
    <property type="project" value="InterPro"/>
</dbReference>
<dbReference type="InterPro" id="IPR052364">
    <property type="entry name" value="Rubrerythrin"/>
</dbReference>
<evidence type="ECO:0000256" key="1">
    <source>
        <dbReference type="ARBA" id="ARBA00001965"/>
    </source>
</evidence>
<dbReference type="GO" id="GO:0016491">
    <property type="term" value="F:oxidoreductase activity"/>
    <property type="evidence" value="ECO:0007669"/>
    <property type="project" value="InterPro"/>
</dbReference>
<sequence length="182" mass="21392">MTSLSGSETEKNLLKTFSGESRASNKYMLYAEKAREEGYNYVAEVFEETAGNERAHSRFVYKNALKQIKNTAQNLKDAIEGETEEFSYIYKEFEETARREGFIEIANFYKELQEVEEFHQERFKDLYDRIVSGTMFNSPDKVQNWQCMNCGYIHEGNNAPEICPLCKYPKSFFKIECMDYKL</sequence>
<keyword evidence="9" id="KW-1185">Reference proteome</keyword>
<comment type="caution">
    <text evidence="8">The sequence shown here is derived from an EMBL/GenBank/DDBJ whole genome shotgun (WGS) entry which is preliminary data.</text>
</comment>